<keyword evidence="4" id="KW-1185">Reference proteome</keyword>
<protein>
    <recommendedName>
        <fullName evidence="5">Mitochondrial inner-membrane-bound regulator-domain-containing protein</fullName>
    </recommendedName>
</protein>
<dbReference type="Proteomes" id="UP000223968">
    <property type="component" value="Unassembled WGS sequence"/>
</dbReference>
<dbReference type="InterPro" id="IPR048400">
    <property type="entry name" value="SLS1_N"/>
</dbReference>
<gene>
    <name evidence="3" type="ORF">AJ79_01233</name>
</gene>
<evidence type="ECO:0000259" key="2">
    <source>
        <dbReference type="Pfam" id="PF20778"/>
    </source>
</evidence>
<accession>A0A2B7Y8C4</accession>
<evidence type="ECO:0000313" key="4">
    <source>
        <dbReference type="Proteomes" id="UP000223968"/>
    </source>
</evidence>
<name>A0A2B7Y8C4_9EURO</name>
<dbReference type="AlphaFoldDB" id="A0A2B7Y8C4"/>
<dbReference type="InterPro" id="IPR048401">
    <property type="entry name" value="SLS1_C"/>
</dbReference>
<feature type="domain" description="SLS1 N-terminal" evidence="1">
    <location>
        <begin position="190"/>
        <end position="300"/>
    </location>
</feature>
<dbReference type="EMBL" id="PDNB01000011">
    <property type="protein sequence ID" value="PGH17349.1"/>
    <property type="molecule type" value="Genomic_DNA"/>
</dbReference>
<reference evidence="3 4" key="1">
    <citation type="submission" date="2017-10" db="EMBL/GenBank/DDBJ databases">
        <title>Comparative genomics in systemic dimorphic fungi from Ajellomycetaceae.</title>
        <authorList>
            <person name="Munoz J.F."/>
            <person name="Mcewen J.G."/>
            <person name="Clay O.K."/>
            <person name="Cuomo C.A."/>
        </authorList>
    </citation>
    <scope>NUCLEOTIDE SEQUENCE [LARGE SCALE GENOMIC DNA]</scope>
    <source>
        <strain evidence="3 4">UAMH5409</strain>
    </source>
</reference>
<organism evidence="3 4">
    <name type="scientific">Helicocarpus griseus UAMH5409</name>
    <dbReference type="NCBI Taxonomy" id="1447875"/>
    <lineage>
        <taxon>Eukaryota</taxon>
        <taxon>Fungi</taxon>
        <taxon>Dikarya</taxon>
        <taxon>Ascomycota</taxon>
        <taxon>Pezizomycotina</taxon>
        <taxon>Eurotiomycetes</taxon>
        <taxon>Eurotiomycetidae</taxon>
        <taxon>Onygenales</taxon>
        <taxon>Ajellomycetaceae</taxon>
        <taxon>Helicocarpus</taxon>
    </lineage>
</organism>
<proteinExistence type="predicted"/>
<dbReference type="STRING" id="1447875.A0A2B7Y8C4"/>
<feature type="domain" description="SLS1 C-terminal" evidence="2">
    <location>
        <begin position="466"/>
        <end position="835"/>
    </location>
</feature>
<comment type="caution">
    <text evidence="3">The sequence shown here is derived from an EMBL/GenBank/DDBJ whole genome shotgun (WGS) entry which is preliminary data.</text>
</comment>
<evidence type="ECO:0008006" key="5">
    <source>
        <dbReference type="Google" id="ProtNLM"/>
    </source>
</evidence>
<evidence type="ECO:0000259" key="1">
    <source>
        <dbReference type="Pfam" id="PF20776"/>
    </source>
</evidence>
<dbReference type="OrthoDB" id="3365224at2759"/>
<dbReference type="Pfam" id="PF20778">
    <property type="entry name" value="SLS1_C"/>
    <property type="match status" value="1"/>
</dbReference>
<dbReference type="Pfam" id="PF20776">
    <property type="entry name" value="SLS1_N"/>
    <property type="match status" value="1"/>
</dbReference>
<sequence length="858" mass="97063">MDSSSLSRDIAIDPIPKKFPQRWGRIRYSRIVNYDPNIKFRVVHPVMLSSHMPRTRSQNAAACLRSQLCPLHPPKALTTYLLSRTFGLRQTRYSSATAPDPPAKKDDKLRPIYGVKQSRYERYVARLNTKTLGEAGEVVILKERDARPRRMSAKKLSRILGRENDRRSWGNPSELLEEVDKARSRLGGAREVTGNLDEIKSPHKDGEKLDRGEWDRLNKAITDGFTFDQLQAYHRDYFTRFPRDADQEGGSQWRPGTSIFLDLDPLGRTRVASRIDHLKDMTGKAVLAEKIMRDCWQLSIFGEIGQLDIHLAAHEISMLLSPEISCLKDLAATHGAKIEVSRKLNLVRVTANEPACEQVRLGVQDSLLRVIERKVPLPNRRGIFPGWRLDRMFLNDLEKKFGVFCRKEPGEHVSVYFSHDTEQNADDVCRNIEAAISMPEEGQASLSTYFVDNDSAVMYPVSYPEFLSWRDGLQKWSRWMSLSKPSIDTQSKPPAALIQRGNESVLKKVCDGLFKTPSSHPRRHPGQPHISEVITASVGKSLFAQTKPTQPTKLKYEGIDHNVSRVFAPNIPNPAPFLERLSLLPQKKAGSSHRIRLTPYGRGQKYFPSVELEIDLKPRPFGKLICQVPVLRKATAIVHTANVDVLLPEAPVDLRFTKETHYDLLEGRDASTLKAANEERADISSIIRCVKSMANENDESQPRMPISCVLQIPNDIANESRLFKNAEKGRGMEGGKKGSKSSFVKVKYKLPFVHELRDCRISRNNYKDLELNYSEMNMGLALPDRVMDMKLSLGRYDNELRPEECKPNTRLSSAGELGETLQAAFDPFFDRACEMAFELCATALGAGSTALSKPKRKY</sequence>
<evidence type="ECO:0000313" key="3">
    <source>
        <dbReference type="EMBL" id="PGH17349.1"/>
    </source>
</evidence>